<feature type="compositionally biased region" description="Basic and acidic residues" evidence="1">
    <location>
        <begin position="399"/>
        <end position="416"/>
    </location>
</feature>
<dbReference type="SUPFAM" id="SSF109993">
    <property type="entry name" value="VPS9 domain"/>
    <property type="match status" value="1"/>
</dbReference>
<dbReference type="GO" id="GO:0030139">
    <property type="term" value="C:endocytic vesicle"/>
    <property type="evidence" value="ECO:0007669"/>
    <property type="project" value="TreeGrafter"/>
</dbReference>
<feature type="region of interest" description="Disordered" evidence="1">
    <location>
        <begin position="397"/>
        <end position="416"/>
    </location>
</feature>
<dbReference type="GO" id="GO:0031267">
    <property type="term" value="F:small GTPase binding"/>
    <property type="evidence" value="ECO:0007669"/>
    <property type="project" value="TreeGrafter"/>
</dbReference>
<dbReference type="Pfam" id="PF02204">
    <property type="entry name" value="VPS9"/>
    <property type="match status" value="1"/>
</dbReference>
<feature type="domain" description="VPS9" evidence="2">
    <location>
        <begin position="175"/>
        <end position="321"/>
    </location>
</feature>
<dbReference type="AlphaFoldDB" id="A0A075AY32"/>
<dbReference type="PANTHER" id="PTHR23101">
    <property type="entry name" value="RAB GDP/GTP EXCHANGE FACTOR"/>
    <property type="match status" value="1"/>
</dbReference>
<dbReference type="HOGENOM" id="CLU_592044_0_0_1"/>
<dbReference type="InterPro" id="IPR037191">
    <property type="entry name" value="VPS9_dom_sf"/>
</dbReference>
<reference evidence="3 4" key="1">
    <citation type="journal article" date="2013" name="Curr. Biol.">
        <title>Shared signatures of parasitism and phylogenomics unite Cryptomycota and microsporidia.</title>
        <authorList>
            <person name="James T.Y."/>
            <person name="Pelin A."/>
            <person name="Bonen L."/>
            <person name="Ahrendt S."/>
            <person name="Sain D."/>
            <person name="Corradi N."/>
            <person name="Stajich J.E."/>
        </authorList>
    </citation>
    <scope>NUCLEOTIDE SEQUENCE [LARGE SCALE GENOMIC DNA]</scope>
    <source>
        <strain evidence="3 4">CSF55</strain>
    </source>
</reference>
<organism evidence="3 4">
    <name type="scientific">Rozella allomycis (strain CSF55)</name>
    <dbReference type="NCBI Taxonomy" id="988480"/>
    <lineage>
        <taxon>Eukaryota</taxon>
        <taxon>Fungi</taxon>
        <taxon>Fungi incertae sedis</taxon>
        <taxon>Cryptomycota</taxon>
        <taxon>Cryptomycota incertae sedis</taxon>
        <taxon>Rozella</taxon>
    </lineage>
</organism>
<keyword evidence="4" id="KW-1185">Reference proteome</keyword>
<dbReference type="STRING" id="988480.A0A075AY32"/>
<feature type="compositionally biased region" description="Basic and acidic residues" evidence="1">
    <location>
        <begin position="1"/>
        <end position="15"/>
    </location>
</feature>
<dbReference type="InterPro" id="IPR045046">
    <property type="entry name" value="Vps9-like"/>
</dbReference>
<dbReference type="GO" id="GO:0016192">
    <property type="term" value="P:vesicle-mediated transport"/>
    <property type="evidence" value="ECO:0007669"/>
    <property type="project" value="InterPro"/>
</dbReference>
<dbReference type="SMART" id="SM00167">
    <property type="entry name" value="VPS9"/>
    <property type="match status" value="1"/>
</dbReference>
<evidence type="ECO:0000313" key="3">
    <source>
        <dbReference type="EMBL" id="EPZ33479.1"/>
    </source>
</evidence>
<feature type="region of interest" description="Disordered" evidence="1">
    <location>
        <begin position="1"/>
        <end position="38"/>
    </location>
</feature>
<dbReference type="PANTHER" id="PTHR23101:SF25">
    <property type="entry name" value="GTPASE-ACTIVATING PROTEIN AND VPS9 DOMAIN-CONTAINING PROTEIN 1"/>
    <property type="match status" value="1"/>
</dbReference>
<evidence type="ECO:0000259" key="2">
    <source>
        <dbReference type="PROSITE" id="PS51205"/>
    </source>
</evidence>
<evidence type="ECO:0000313" key="4">
    <source>
        <dbReference type="Proteomes" id="UP000030755"/>
    </source>
</evidence>
<evidence type="ECO:0000256" key="1">
    <source>
        <dbReference type="SAM" id="MobiDB-lite"/>
    </source>
</evidence>
<dbReference type="Proteomes" id="UP000030755">
    <property type="component" value="Unassembled WGS sequence"/>
</dbReference>
<dbReference type="EMBL" id="KE561054">
    <property type="protein sequence ID" value="EPZ33479.1"/>
    <property type="molecule type" value="Genomic_DNA"/>
</dbReference>
<proteinExistence type="predicted"/>
<protein>
    <submittedName>
        <fullName evidence="3">Vacuolar sorting protein 9 domain-containing protein</fullName>
    </submittedName>
</protein>
<dbReference type="GO" id="GO:0005829">
    <property type="term" value="C:cytosol"/>
    <property type="evidence" value="ECO:0007669"/>
    <property type="project" value="TreeGrafter"/>
</dbReference>
<sequence length="462" mass="53603">MEPKDSEIFPDHNENDTVNSSVSNNSTPRPFSPSRGHNDVSSFFDGSVGLKRSVSQHLLDMFKKTEKDQDVHEQGTLGLEQSPSSPIKRDFNAFFQDNSNVINTNTKKMTFENFISILNSPGSIMIARYIKSEFYRRNLSVDEQKHFIWGKMDEQPCWNTDEILVDQSKDYVEKLVVSKIYSRKVYIHQWIDFKHLDINYICDEKECQIACQELQKMELYHAPKDKLTCLLNCCKIIYGKWISYFIYEIIKRYSISSGADDFMPMLIYIVIKGNPPKIVSNINFISRFRHPSRLIEENAYYLTTMKGAIEFIEKINFHSFSNLTEDIYKDNVSVFEEIYHAELKERQMHQLSRSNSINSNLSLKDKSVSPKGAFSQILEKSKNFFSKLLEDDDDYLPIDETKSRKSPEVDEKKSVTPDELDFELQLALALSISENEQRLTEGNADVSLLDTPNSEINYNVMD</sequence>
<dbReference type="Gene3D" id="1.20.1050.80">
    <property type="entry name" value="VPS9 domain"/>
    <property type="match status" value="1"/>
</dbReference>
<feature type="compositionally biased region" description="Low complexity" evidence="1">
    <location>
        <begin position="16"/>
        <end position="27"/>
    </location>
</feature>
<dbReference type="OrthoDB" id="300289at2759"/>
<dbReference type="OMA" id="DINYICD"/>
<accession>A0A075AY32</accession>
<dbReference type="InterPro" id="IPR003123">
    <property type="entry name" value="VPS9"/>
</dbReference>
<name>A0A075AY32_ROZAC</name>
<gene>
    <name evidence="3" type="ORF">O9G_001230</name>
</gene>
<dbReference type="GO" id="GO:0005085">
    <property type="term" value="F:guanyl-nucleotide exchange factor activity"/>
    <property type="evidence" value="ECO:0007669"/>
    <property type="project" value="InterPro"/>
</dbReference>
<dbReference type="PROSITE" id="PS51205">
    <property type="entry name" value="VPS9"/>
    <property type="match status" value="1"/>
</dbReference>